<accession>A0A4R1G2I5</accession>
<dbReference type="Proteomes" id="UP000294856">
    <property type="component" value="Unassembled WGS sequence"/>
</dbReference>
<dbReference type="STRING" id="1210063.GCA_001612665_04735"/>
<reference evidence="2 3" key="1">
    <citation type="submission" date="2019-03" db="EMBL/GenBank/DDBJ databases">
        <title>Genomic Encyclopedia of Type Strains, Phase IV (KMG-IV): sequencing the most valuable type-strain genomes for metagenomic binning, comparative biology and taxonomic classification.</title>
        <authorList>
            <person name="Goeker M."/>
        </authorList>
    </citation>
    <scope>NUCLEOTIDE SEQUENCE [LARGE SCALE GENOMIC DNA]</scope>
    <source>
        <strain evidence="2 3">DSM 44684</strain>
    </source>
</reference>
<organism evidence="2 3">
    <name type="scientific">Nocardia alba</name>
    <dbReference type="NCBI Taxonomy" id="225051"/>
    <lineage>
        <taxon>Bacteria</taxon>
        <taxon>Bacillati</taxon>
        <taxon>Actinomycetota</taxon>
        <taxon>Actinomycetes</taxon>
        <taxon>Mycobacteriales</taxon>
        <taxon>Nocardiaceae</taxon>
        <taxon>Nocardia</taxon>
    </lineage>
</organism>
<sequence>MTTSGTPAPGMRIRLPSGAVWEGGSGGGTATITLPEENPVTLDEDGRIPPNSLIGAGLLGVLSDVLGTAPGAIAERVAGQAMDLLRPDTDAVDTKTRLIKFSSKTTLLNPAKSDPGYVVENSGAPAGYAGGGSVRGPGTGSSDSILARLSNGEFVVNAAATAGALPLLEAINSGWVPSAGYLAGMLPGFASGGLVGDSGMGDPQKWRELLGTGLIADVIGGIGGAAINAAGTAGAALGGALAPVLGAGGLFGRRAPEPMKVDLGTNSPFTGDGPPISASLNVEPQGLLGAMPAFAQESTSSAQGSTAPLSALSEALSAGIVASATEAGGRVGAALGAAIAPALGPAGQLAPEIGEQLGQTIGSRFGGGFAASMSLKSAIGAMPSEGADLSSGGAGGSVAPGGASPMTPTGFGGGDGGSSGGSNSVVVTGGSGGGSSTVYVPNGAGGYSAVGPSTTPRTPSLSEGLKGTSLADPTHFTTYGGADYIDRGSIVGSELAKNFGESLGLSDTTALREAGSTVGALAGALGIPSISNALSADGELAKQLGINSDSEFFVPFEQQKAFDNNEESNLTAGIQGFLSGNSSGGLVKGITGAAKGVAQDLAGQAGSFIGTALGTAVAGPAGAAVGSVLGSLVGSTVAGKAVDLVAKPVEWLASTAKEVVGTGFGLTDLAEGVGGHTARGDIFNFNGMDPKSVQMSIARVQRRQTFVAQRGGGLGR</sequence>
<evidence type="ECO:0000313" key="3">
    <source>
        <dbReference type="Proteomes" id="UP000294856"/>
    </source>
</evidence>
<proteinExistence type="predicted"/>
<feature type="region of interest" description="Disordered" evidence="1">
    <location>
        <begin position="449"/>
        <end position="469"/>
    </location>
</feature>
<dbReference type="OrthoDB" id="4567063at2"/>
<keyword evidence="3" id="KW-1185">Reference proteome</keyword>
<dbReference type="RefSeq" id="WP_132369715.1">
    <property type="nucleotide sequence ID" value="NZ_SMFR01000001.1"/>
</dbReference>
<name>A0A4R1G2I5_9NOCA</name>
<evidence type="ECO:0000313" key="2">
    <source>
        <dbReference type="EMBL" id="TCK00533.1"/>
    </source>
</evidence>
<feature type="region of interest" description="Disordered" evidence="1">
    <location>
        <begin position="385"/>
        <end position="432"/>
    </location>
</feature>
<feature type="compositionally biased region" description="Polar residues" evidence="1">
    <location>
        <begin position="451"/>
        <end position="461"/>
    </location>
</feature>
<comment type="caution">
    <text evidence="2">The sequence shown here is derived from an EMBL/GenBank/DDBJ whole genome shotgun (WGS) entry which is preliminary data.</text>
</comment>
<gene>
    <name evidence="2" type="ORF">DFR71_1536</name>
</gene>
<protein>
    <submittedName>
        <fullName evidence="2">Uncharacterized protein</fullName>
    </submittedName>
</protein>
<evidence type="ECO:0000256" key="1">
    <source>
        <dbReference type="SAM" id="MobiDB-lite"/>
    </source>
</evidence>
<dbReference type="EMBL" id="SMFR01000001">
    <property type="protein sequence ID" value="TCK00533.1"/>
    <property type="molecule type" value="Genomic_DNA"/>
</dbReference>
<feature type="compositionally biased region" description="Gly residues" evidence="1">
    <location>
        <begin position="410"/>
        <end position="420"/>
    </location>
</feature>
<dbReference type="AlphaFoldDB" id="A0A4R1G2I5"/>